<organism evidence="1 2">
    <name type="scientific">Paenibacillus tritici</name>
    <dbReference type="NCBI Taxonomy" id="1873425"/>
    <lineage>
        <taxon>Bacteria</taxon>
        <taxon>Bacillati</taxon>
        <taxon>Bacillota</taxon>
        <taxon>Bacilli</taxon>
        <taxon>Bacillales</taxon>
        <taxon>Paenibacillaceae</taxon>
        <taxon>Paenibacillus</taxon>
    </lineage>
</organism>
<dbReference type="RefSeq" id="WP_173127907.1">
    <property type="nucleotide sequence ID" value="NZ_JABMKX010000002.1"/>
</dbReference>
<protein>
    <submittedName>
        <fullName evidence="1">Uncharacterized protein</fullName>
    </submittedName>
</protein>
<dbReference type="Gene3D" id="2.60.120.200">
    <property type="match status" value="1"/>
</dbReference>
<accession>A0ABX2DIF4</accession>
<reference evidence="1 2" key="1">
    <citation type="submission" date="2020-05" db="EMBL/GenBank/DDBJ databases">
        <title>Paenibacillus glebae, sp. nov., Paenibacillus humi sp. nov., Paenibacillus pedi sp. nov., Paenibacillus terrestris sp. nov. and Paenibacillus terricola sp. nov., isolated from a forest top soil sample.</title>
        <authorList>
            <person name="Qi S."/>
            <person name="Carlier A."/>
            <person name="Cnockaert M."/>
            <person name="Vandamme P."/>
        </authorList>
    </citation>
    <scope>NUCLEOTIDE SEQUENCE [LARGE SCALE GENOMIC DNA]</scope>
    <source>
        <strain evidence="1 2">LMG 29502</strain>
    </source>
</reference>
<dbReference type="Proteomes" id="UP000711047">
    <property type="component" value="Unassembled WGS sequence"/>
</dbReference>
<dbReference type="EMBL" id="JABMKX010000002">
    <property type="protein sequence ID" value="NQX44393.1"/>
    <property type="molecule type" value="Genomic_DNA"/>
</dbReference>
<keyword evidence="2" id="KW-1185">Reference proteome</keyword>
<name>A0ABX2DIF4_9BACL</name>
<evidence type="ECO:0000313" key="2">
    <source>
        <dbReference type="Proteomes" id="UP000711047"/>
    </source>
</evidence>
<evidence type="ECO:0000313" key="1">
    <source>
        <dbReference type="EMBL" id="NQX44393.1"/>
    </source>
</evidence>
<sequence>MRKKLPVSKNSFLTAYPHYVNISSVLFDDRMDEPFNLWISNIKTSESKFNAEWFETEITEYSYSKKVENRVKVILSDLNKISCHEGDLTGCNDSFKYIHTEMKGDGYIEIEIEHFKNTGVWAKAGLMFRESLCSDSRYISILATPSVNGIIIQTRESAGTESQYEYICASLFPTSMKIERMGDRIHLYCRNLSGKWEYIRTIEFELKSHAFMGISLCSPENNAYLNWIATNFIQLYCFQDFNIHAIPMNYNAGIYLNDDFYSFCPYLRVQNIKYSLLKKNNINITEFIINALDDDNYIDVYLNEYFVPQGKGFGKYEYHHGNMIYGYDLQSRTFNIVGYSEHSVIRHSLLSFQELEDAMIEDGREGWYGIGLLSIFKLHPYFTYKFNLDLMLQQLEDYINAKNSLESCSLMENYDSRIAHGISVYDYLILNISEFQRDIRPLHVIWEHKKIMLLRLKYLKSHNYLNIKDFEFLYNEYSSIERLAMQTRNLQLKNNLRYDLDNIDRIQKNIEMLKCREKDIIPKLIQACQPNHNNN</sequence>
<comment type="caution">
    <text evidence="1">The sequence shown here is derived from an EMBL/GenBank/DDBJ whole genome shotgun (WGS) entry which is preliminary data.</text>
</comment>
<gene>
    <name evidence="1" type="ORF">HQN87_03525</name>
</gene>
<proteinExistence type="predicted"/>